<evidence type="ECO:0000256" key="6">
    <source>
        <dbReference type="ARBA" id="ARBA00023136"/>
    </source>
</evidence>
<dbReference type="Pfam" id="PF00530">
    <property type="entry name" value="SRCR"/>
    <property type="match status" value="1"/>
</dbReference>
<keyword evidence="13" id="KW-1185">Reference proteome</keyword>
<comment type="caution">
    <text evidence="12">The sequence shown here is derived from an EMBL/GenBank/DDBJ whole genome shotgun (WGS) entry which is preliminary data.</text>
</comment>
<comment type="subcellular location">
    <subcellularLocation>
        <location evidence="1">Membrane</location>
        <topology evidence="1">Single-pass membrane protein</topology>
    </subcellularLocation>
</comment>
<keyword evidence="3" id="KW-0732">Signal</keyword>
<keyword evidence="6" id="KW-0472">Membrane</keyword>
<feature type="region of interest" description="Disordered" evidence="10">
    <location>
        <begin position="107"/>
        <end position="150"/>
    </location>
</feature>
<evidence type="ECO:0000256" key="9">
    <source>
        <dbReference type="PROSITE-ProRule" id="PRU00196"/>
    </source>
</evidence>
<evidence type="ECO:0000256" key="3">
    <source>
        <dbReference type="ARBA" id="ARBA00022729"/>
    </source>
</evidence>
<sequence>GSGLADLIHVRLAEGLHRCAGRVQVRHEGRWGGVCALTWALPAAQVTCRYLGCGPALRTHQVSVGREELTWLESLRCNGTEGNLLECQVKLWGAPYCPHAAVTCAQPGESPAQVSPPTIPTLRGASLPHPAVTPAPSGEPQLSPGEPHLS</sequence>
<keyword evidence="5" id="KW-1133">Transmembrane helix</keyword>
<evidence type="ECO:0000256" key="4">
    <source>
        <dbReference type="ARBA" id="ARBA00022737"/>
    </source>
</evidence>
<reference evidence="12" key="1">
    <citation type="submission" date="2019-10" db="EMBL/GenBank/DDBJ databases">
        <title>Bird 10,000 Genomes (B10K) Project - Family phase.</title>
        <authorList>
            <person name="Zhang G."/>
        </authorList>
    </citation>
    <scope>NUCLEOTIDE SEQUENCE</scope>
    <source>
        <strain evidence="12">B10K-DU-012-30</strain>
        <tissue evidence="12">Muscle</tissue>
    </source>
</reference>
<dbReference type="PANTHER" id="PTHR19331:SF487">
    <property type="entry name" value="SOLUBLE SCAVENGER RECEPTOR CYSTEINE-RICH DOMAIN-CONTAINING PROTEIN SSC5D"/>
    <property type="match status" value="1"/>
</dbReference>
<dbReference type="PROSITE" id="PS50287">
    <property type="entry name" value="SRCR_2"/>
    <property type="match status" value="1"/>
</dbReference>
<dbReference type="PANTHER" id="PTHR19331">
    <property type="entry name" value="SCAVENGER RECEPTOR DOMAIN-CONTAINING"/>
    <property type="match status" value="1"/>
</dbReference>
<dbReference type="GO" id="GO:0016020">
    <property type="term" value="C:membrane"/>
    <property type="evidence" value="ECO:0007669"/>
    <property type="project" value="UniProtKB-SubCell"/>
</dbReference>
<keyword evidence="8" id="KW-0325">Glycoprotein</keyword>
<dbReference type="SMART" id="SM00202">
    <property type="entry name" value="SR"/>
    <property type="match status" value="1"/>
</dbReference>
<feature type="non-terminal residue" evidence="12">
    <location>
        <position position="1"/>
    </location>
</feature>
<dbReference type="OrthoDB" id="536948at2759"/>
<evidence type="ECO:0000259" key="11">
    <source>
        <dbReference type="PROSITE" id="PS50287"/>
    </source>
</evidence>
<comment type="caution">
    <text evidence="9">Lacks conserved residue(s) required for the propagation of feature annotation.</text>
</comment>
<feature type="domain" description="SRCR" evidence="11">
    <location>
        <begin position="10"/>
        <end position="105"/>
    </location>
</feature>
<dbReference type="EMBL" id="WEKY01042228">
    <property type="protein sequence ID" value="NWI44352.1"/>
    <property type="molecule type" value="Genomic_DNA"/>
</dbReference>
<keyword evidence="2" id="KW-0812">Transmembrane</keyword>
<name>A0A851BFQ4_PICGY</name>
<keyword evidence="7 9" id="KW-1015">Disulfide bond</keyword>
<evidence type="ECO:0000256" key="5">
    <source>
        <dbReference type="ARBA" id="ARBA00022989"/>
    </source>
</evidence>
<dbReference type="InterPro" id="IPR036772">
    <property type="entry name" value="SRCR-like_dom_sf"/>
</dbReference>
<evidence type="ECO:0000256" key="8">
    <source>
        <dbReference type="ARBA" id="ARBA00023180"/>
    </source>
</evidence>
<evidence type="ECO:0000256" key="1">
    <source>
        <dbReference type="ARBA" id="ARBA00004167"/>
    </source>
</evidence>
<dbReference type="PROSITE" id="PS00420">
    <property type="entry name" value="SRCR_1"/>
    <property type="match status" value="1"/>
</dbReference>
<dbReference type="SUPFAM" id="SSF56487">
    <property type="entry name" value="SRCR-like"/>
    <property type="match status" value="1"/>
</dbReference>
<evidence type="ECO:0000256" key="2">
    <source>
        <dbReference type="ARBA" id="ARBA00022692"/>
    </source>
</evidence>
<dbReference type="InterPro" id="IPR001190">
    <property type="entry name" value="SRCR"/>
</dbReference>
<dbReference type="PRINTS" id="PR00258">
    <property type="entry name" value="SPERACTRCPTR"/>
</dbReference>
<organism evidence="12 13">
    <name type="scientific">Picathartes gymnocephalus</name>
    <name type="common">White-necked rockfowl</name>
    <dbReference type="NCBI Taxonomy" id="175131"/>
    <lineage>
        <taxon>Eukaryota</taxon>
        <taxon>Metazoa</taxon>
        <taxon>Chordata</taxon>
        <taxon>Craniata</taxon>
        <taxon>Vertebrata</taxon>
        <taxon>Euteleostomi</taxon>
        <taxon>Archelosauria</taxon>
        <taxon>Archosauria</taxon>
        <taxon>Dinosauria</taxon>
        <taxon>Saurischia</taxon>
        <taxon>Theropoda</taxon>
        <taxon>Coelurosauria</taxon>
        <taxon>Aves</taxon>
        <taxon>Neognathae</taxon>
        <taxon>Neoaves</taxon>
        <taxon>Telluraves</taxon>
        <taxon>Australaves</taxon>
        <taxon>Passeriformes</taxon>
        <taxon>Picathartidae</taxon>
        <taxon>Picathartes</taxon>
    </lineage>
</organism>
<dbReference type="Gene3D" id="3.10.250.10">
    <property type="entry name" value="SRCR-like domain"/>
    <property type="match status" value="1"/>
</dbReference>
<feature type="non-terminal residue" evidence="12">
    <location>
        <position position="150"/>
    </location>
</feature>
<evidence type="ECO:0000256" key="10">
    <source>
        <dbReference type="SAM" id="MobiDB-lite"/>
    </source>
</evidence>
<feature type="disulfide bond" evidence="9">
    <location>
        <begin position="77"/>
        <end position="87"/>
    </location>
</feature>
<proteinExistence type="predicted"/>
<protein>
    <submittedName>
        <fullName evidence="12">C163A protein</fullName>
    </submittedName>
</protein>
<evidence type="ECO:0000313" key="13">
    <source>
        <dbReference type="Proteomes" id="UP000631391"/>
    </source>
</evidence>
<dbReference type="Proteomes" id="UP000631391">
    <property type="component" value="Unassembled WGS sequence"/>
</dbReference>
<dbReference type="FunFam" id="3.10.250.10:FF:000016">
    <property type="entry name" value="Scavenger receptor cysteine-rich protein type 12"/>
    <property type="match status" value="1"/>
</dbReference>
<accession>A0A851BFQ4</accession>
<dbReference type="AlphaFoldDB" id="A0A851BFQ4"/>
<evidence type="ECO:0000256" key="7">
    <source>
        <dbReference type="ARBA" id="ARBA00023157"/>
    </source>
</evidence>
<gene>
    <name evidence="12" type="primary">Cd163_0</name>
    <name evidence="12" type="ORF">PICGYM_R15103</name>
</gene>
<evidence type="ECO:0000313" key="12">
    <source>
        <dbReference type="EMBL" id="NWI44352.1"/>
    </source>
</evidence>
<keyword evidence="4" id="KW-0677">Repeat</keyword>